<dbReference type="Proteomes" id="UP000634136">
    <property type="component" value="Unassembled WGS sequence"/>
</dbReference>
<proteinExistence type="predicted"/>
<evidence type="ECO:0000313" key="1">
    <source>
        <dbReference type="EMBL" id="KAF7825952.1"/>
    </source>
</evidence>
<sequence>MVLGGNKSCEEQNAEKAKLIAAFVKAIMVVEIILKVDGFQAKRNGGKRLIGDSAAENRDKSG</sequence>
<dbReference type="EMBL" id="JAAIUW010000006">
    <property type="protein sequence ID" value="KAF7825952.1"/>
    <property type="molecule type" value="Genomic_DNA"/>
</dbReference>
<dbReference type="AlphaFoldDB" id="A0A834WK62"/>
<gene>
    <name evidence="1" type="ORF">G2W53_017116</name>
</gene>
<evidence type="ECO:0000313" key="2">
    <source>
        <dbReference type="Proteomes" id="UP000634136"/>
    </source>
</evidence>
<reference evidence="1" key="1">
    <citation type="submission" date="2020-09" db="EMBL/GenBank/DDBJ databases">
        <title>Genome-Enabled Discovery of Anthraquinone Biosynthesis in Senna tora.</title>
        <authorList>
            <person name="Kang S.-H."/>
            <person name="Pandey R.P."/>
            <person name="Lee C.-M."/>
            <person name="Sim J.-S."/>
            <person name="Jeong J.-T."/>
            <person name="Choi B.-S."/>
            <person name="Jung M."/>
            <person name="Ginzburg D."/>
            <person name="Zhao K."/>
            <person name="Won S.Y."/>
            <person name="Oh T.-J."/>
            <person name="Yu Y."/>
            <person name="Kim N.-H."/>
            <person name="Lee O.R."/>
            <person name="Lee T.-H."/>
            <person name="Bashyal P."/>
            <person name="Kim T.-S."/>
            <person name="Lee W.-H."/>
            <person name="Kawkins C."/>
            <person name="Kim C.-K."/>
            <person name="Kim J.S."/>
            <person name="Ahn B.O."/>
            <person name="Rhee S.Y."/>
            <person name="Sohng J.K."/>
        </authorList>
    </citation>
    <scope>NUCLEOTIDE SEQUENCE</scope>
    <source>
        <tissue evidence="1">Leaf</tissue>
    </source>
</reference>
<organism evidence="1 2">
    <name type="scientific">Senna tora</name>
    <dbReference type="NCBI Taxonomy" id="362788"/>
    <lineage>
        <taxon>Eukaryota</taxon>
        <taxon>Viridiplantae</taxon>
        <taxon>Streptophyta</taxon>
        <taxon>Embryophyta</taxon>
        <taxon>Tracheophyta</taxon>
        <taxon>Spermatophyta</taxon>
        <taxon>Magnoliopsida</taxon>
        <taxon>eudicotyledons</taxon>
        <taxon>Gunneridae</taxon>
        <taxon>Pentapetalae</taxon>
        <taxon>rosids</taxon>
        <taxon>fabids</taxon>
        <taxon>Fabales</taxon>
        <taxon>Fabaceae</taxon>
        <taxon>Caesalpinioideae</taxon>
        <taxon>Cassia clade</taxon>
        <taxon>Senna</taxon>
    </lineage>
</organism>
<keyword evidence="2" id="KW-1185">Reference proteome</keyword>
<protein>
    <submittedName>
        <fullName evidence="1">Uncharacterized protein</fullName>
    </submittedName>
</protein>
<name>A0A834WK62_9FABA</name>
<comment type="caution">
    <text evidence="1">The sequence shown here is derived from an EMBL/GenBank/DDBJ whole genome shotgun (WGS) entry which is preliminary data.</text>
</comment>
<accession>A0A834WK62</accession>